<dbReference type="Proteomes" id="UP000094828">
    <property type="component" value="Unassembled WGS sequence"/>
</dbReference>
<comment type="caution">
    <text evidence="2">The sequence shown here is derived from an EMBL/GenBank/DDBJ whole genome shotgun (WGS) entry which is preliminary data.</text>
</comment>
<dbReference type="RefSeq" id="WP_068853008.1">
    <property type="nucleotide sequence ID" value="NZ_LYDR01000158.1"/>
</dbReference>
<evidence type="ECO:0000313" key="2">
    <source>
        <dbReference type="EMBL" id="ODA27978.1"/>
    </source>
</evidence>
<evidence type="ECO:0000313" key="3">
    <source>
        <dbReference type="Proteomes" id="UP000094828"/>
    </source>
</evidence>
<sequence length="227" mass="27013">MRFSNHHQSARKAVPQARERAERHQPMGRKARSVVRPTAAHRSRSTGRMDRAGQFSAPETWHDPVEQQQFRCVIEPAGDSFRHVVTEQEIRDRLAELPEHFVTDLQVVQLSRMTRKRAIFPLYGMQWGPNVYLYPLEESLIERYARMPKPQFRIDSEMYGGKWEEVGGIWQLTWTEQTIKDFYLNNVLIHEIGHMNDHRNRSYIDRERYANWFAIEFGYRASRGRRV</sequence>
<proteinExistence type="predicted"/>
<gene>
    <name evidence="2" type="ORF">A6X21_13975</name>
</gene>
<organism evidence="2 3">
    <name type="scientific">Planctopirus hydrillae</name>
    <dbReference type="NCBI Taxonomy" id="1841610"/>
    <lineage>
        <taxon>Bacteria</taxon>
        <taxon>Pseudomonadati</taxon>
        <taxon>Planctomycetota</taxon>
        <taxon>Planctomycetia</taxon>
        <taxon>Planctomycetales</taxon>
        <taxon>Planctomycetaceae</taxon>
        <taxon>Planctopirus</taxon>
    </lineage>
</organism>
<feature type="compositionally biased region" description="Basic residues" evidence="1">
    <location>
        <begin position="26"/>
        <end position="45"/>
    </location>
</feature>
<dbReference type="AlphaFoldDB" id="A0A1C3E3Z9"/>
<feature type="region of interest" description="Disordered" evidence="1">
    <location>
        <begin position="1"/>
        <end position="55"/>
    </location>
</feature>
<feature type="compositionally biased region" description="Basic residues" evidence="1">
    <location>
        <begin position="1"/>
        <end position="10"/>
    </location>
</feature>
<keyword evidence="3" id="KW-1185">Reference proteome</keyword>
<name>A0A1C3E3Z9_9PLAN</name>
<accession>A0A1C3E3Z9</accession>
<dbReference type="OrthoDB" id="2989328at2"/>
<dbReference type="EMBL" id="LYDR01000158">
    <property type="protein sequence ID" value="ODA27978.1"/>
    <property type="molecule type" value="Genomic_DNA"/>
</dbReference>
<protein>
    <submittedName>
        <fullName evidence="2">Uncharacterized protein</fullName>
    </submittedName>
</protein>
<evidence type="ECO:0000256" key="1">
    <source>
        <dbReference type="SAM" id="MobiDB-lite"/>
    </source>
</evidence>
<reference evidence="2 3" key="1">
    <citation type="submission" date="2016-05" db="EMBL/GenBank/DDBJ databases">
        <title>Genomic and physiological characterization of Planctopirus sp. isolated from fresh water lake.</title>
        <authorList>
            <person name="Subhash Y."/>
            <person name="Ramana C."/>
        </authorList>
    </citation>
    <scope>NUCLEOTIDE SEQUENCE [LARGE SCALE GENOMIC DNA]</scope>
    <source>
        <strain evidence="2 3">JC280</strain>
    </source>
</reference>